<keyword evidence="2" id="KW-1185">Reference proteome</keyword>
<dbReference type="PATRIC" id="fig|796944.3.peg.398"/>
<sequence length="88" mass="10368">MERHPLTDFGSPGPIVHFVERFYKKGYEEELLLSLKRMPTLHTVWMLNRLINRTDQAEVYLDILKGISENASCDKEIREEALHFLSIH</sequence>
<accession>G9WS14</accession>
<dbReference type="HOGENOM" id="CLU_2466023_0_0_9"/>
<name>G9WS14_9FIRM</name>
<comment type="caution">
    <text evidence="1">The sequence shown here is derived from an EMBL/GenBank/DDBJ whole genome shotgun (WGS) entry which is preliminary data.</text>
</comment>
<dbReference type="Proteomes" id="UP000003527">
    <property type="component" value="Unassembled WGS sequence"/>
</dbReference>
<proteinExistence type="predicted"/>
<evidence type="ECO:0000313" key="1">
    <source>
        <dbReference type="EMBL" id="EHL14104.1"/>
    </source>
</evidence>
<reference evidence="1 2" key="1">
    <citation type="submission" date="2011-08" db="EMBL/GenBank/DDBJ databases">
        <title>The Genome Sequence of Oribacterium sp. ACB7.</title>
        <authorList>
            <consortium name="The Broad Institute Genome Sequencing Platform"/>
            <person name="Earl A."/>
            <person name="Ward D."/>
            <person name="Feldgarden M."/>
            <person name="Gevers D."/>
            <person name="Sizova M."/>
            <person name="Hazen A."/>
            <person name="Epstein S."/>
            <person name="Young S.K."/>
            <person name="Zeng Q."/>
            <person name="Gargeya S."/>
            <person name="Fitzgerald M."/>
            <person name="Haas B."/>
            <person name="Abouelleil A."/>
            <person name="Alvarado L."/>
            <person name="Arachchi H.M."/>
            <person name="Berlin A."/>
            <person name="Brown A."/>
            <person name="Chapman S.B."/>
            <person name="Chen Z."/>
            <person name="Dunbar C."/>
            <person name="Freedman E."/>
            <person name="Gearin G."/>
            <person name="Gellesch M."/>
            <person name="Goldberg J."/>
            <person name="Griggs A."/>
            <person name="Gujja S."/>
            <person name="Heiman D."/>
            <person name="Howarth C."/>
            <person name="Larson L."/>
            <person name="Lui A."/>
            <person name="MacDonald P.J.P."/>
            <person name="Montmayeur A."/>
            <person name="Murphy C."/>
            <person name="Neiman D."/>
            <person name="Pearson M."/>
            <person name="Priest M."/>
            <person name="Roberts A."/>
            <person name="Saif S."/>
            <person name="Shea T."/>
            <person name="Shenoy N."/>
            <person name="Sisk P."/>
            <person name="Stolte C."/>
            <person name="Sykes S."/>
            <person name="Wortman J."/>
            <person name="Nusbaum C."/>
            <person name="Birren B."/>
        </authorList>
    </citation>
    <scope>NUCLEOTIDE SEQUENCE [LARGE SCALE GENOMIC DNA]</scope>
    <source>
        <strain evidence="1 2">ACB7</strain>
    </source>
</reference>
<protein>
    <recommendedName>
        <fullName evidence="3">HEAT repeat domain-containing protein</fullName>
    </recommendedName>
</protein>
<dbReference type="RefSeq" id="WP_009537557.1">
    <property type="nucleotide sequence ID" value="NZ_JH414506.1"/>
</dbReference>
<dbReference type="EMBL" id="AFZD01000004">
    <property type="protein sequence ID" value="EHL14104.1"/>
    <property type="molecule type" value="Genomic_DNA"/>
</dbReference>
<evidence type="ECO:0008006" key="3">
    <source>
        <dbReference type="Google" id="ProtNLM"/>
    </source>
</evidence>
<gene>
    <name evidence="1" type="ORF">HMPREF9624_01880</name>
</gene>
<evidence type="ECO:0000313" key="2">
    <source>
        <dbReference type="Proteomes" id="UP000003527"/>
    </source>
</evidence>
<organism evidence="1 2">
    <name type="scientific">Oribacterium asaccharolyticum ACB7</name>
    <dbReference type="NCBI Taxonomy" id="796944"/>
    <lineage>
        <taxon>Bacteria</taxon>
        <taxon>Bacillati</taxon>
        <taxon>Bacillota</taxon>
        <taxon>Clostridia</taxon>
        <taxon>Lachnospirales</taxon>
        <taxon>Lachnospiraceae</taxon>
        <taxon>Oribacterium</taxon>
    </lineage>
</organism>
<dbReference type="AlphaFoldDB" id="G9WS14"/>